<evidence type="ECO:0000313" key="1">
    <source>
        <dbReference type="EMBL" id="KYO21887.1"/>
    </source>
</evidence>
<reference evidence="1 2" key="1">
    <citation type="journal article" date="2012" name="Genome Biol.">
        <title>Sequencing three crocodilian genomes to illuminate the evolution of archosaurs and amniotes.</title>
        <authorList>
            <person name="St John J.A."/>
            <person name="Braun E.L."/>
            <person name="Isberg S.R."/>
            <person name="Miles L.G."/>
            <person name="Chong A.Y."/>
            <person name="Gongora J."/>
            <person name="Dalzell P."/>
            <person name="Moran C."/>
            <person name="Bed'hom B."/>
            <person name="Abzhanov A."/>
            <person name="Burgess S.C."/>
            <person name="Cooksey A.M."/>
            <person name="Castoe T.A."/>
            <person name="Crawford N.G."/>
            <person name="Densmore L.D."/>
            <person name="Drew J.C."/>
            <person name="Edwards S.V."/>
            <person name="Faircloth B.C."/>
            <person name="Fujita M.K."/>
            <person name="Greenwold M.J."/>
            <person name="Hoffmann F.G."/>
            <person name="Howard J.M."/>
            <person name="Iguchi T."/>
            <person name="Janes D.E."/>
            <person name="Khan S.Y."/>
            <person name="Kohno S."/>
            <person name="de Koning A.J."/>
            <person name="Lance S.L."/>
            <person name="McCarthy F.M."/>
            <person name="McCormack J.E."/>
            <person name="Merchant M.E."/>
            <person name="Peterson D.G."/>
            <person name="Pollock D.D."/>
            <person name="Pourmand N."/>
            <person name="Raney B.J."/>
            <person name="Roessler K.A."/>
            <person name="Sanford J.R."/>
            <person name="Sawyer R.H."/>
            <person name="Schmidt C.J."/>
            <person name="Triplett E.W."/>
            <person name="Tuberville T.D."/>
            <person name="Venegas-Anaya M."/>
            <person name="Howard J.T."/>
            <person name="Jarvis E.D."/>
            <person name="Guillette L.J.Jr."/>
            <person name="Glenn T.C."/>
            <person name="Green R.E."/>
            <person name="Ray D.A."/>
        </authorList>
    </citation>
    <scope>NUCLEOTIDE SEQUENCE [LARGE SCALE GENOMIC DNA]</scope>
    <source>
        <strain evidence="1">KSC_2009_1</strain>
    </source>
</reference>
<sequence>MKATFIFIDTYQIKCIISQRKMWSCQLNSKAYKAIWKKAQWHNKDVTQNRNMMRNTSLIWGIPKRVQLGLFIPTQLNKTEEDQLLCTKNEAKMFKFILKNKR</sequence>
<keyword evidence="2" id="KW-1185">Reference proteome</keyword>
<accession>A0A151MBI7</accession>
<protein>
    <submittedName>
        <fullName evidence="1">Uncharacterized protein</fullName>
    </submittedName>
</protein>
<organism evidence="1 2">
    <name type="scientific">Alligator mississippiensis</name>
    <name type="common">American alligator</name>
    <dbReference type="NCBI Taxonomy" id="8496"/>
    <lineage>
        <taxon>Eukaryota</taxon>
        <taxon>Metazoa</taxon>
        <taxon>Chordata</taxon>
        <taxon>Craniata</taxon>
        <taxon>Vertebrata</taxon>
        <taxon>Euteleostomi</taxon>
        <taxon>Archelosauria</taxon>
        <taxon>Archosauria</taxon>
        <taxon>Crocodylia</taxon>
        <taxon>Alligatoridae</taxon>
        <taxon>Alligatorinae</taxon>
        <taxon>Alligator</taxon>
    </lineage>
</organism>
<dbReference type="AlphaFoldDB" id="A0A151MBI7"/>
<comment type="caution">
    <text evidence="1">The sequence shown here is derived from an EMBL/GenBank/DDBJ whole genome shotgun (WGS) entry which is preliminary data.</text>
</comment>
<dbReference type="EMBL" id="AKHW03006283">
    <property type="protein sequence ID" value="KYO21887.1"/>
    <property type="molecule type" value="Genomic_DNA"/>
</dbReference>
<evidence type="ECO:0000313" key="2">
    <source>
        <dbReference type="Proteomes" id="UP000050525"/>
    </source>
</evidence>
<dbReference type="Proteomes" id="UP000050525">
    <property type="component" value="Unassembled WGS sequence"/>
</dbReference>
<name>A0A151MBI7_ALLMI</name>
<proteinExistence type="predicted"/>
<gene>
    <name evidence="1" type="ORF">Y1Q_0000558</name>
</gene>